<gene>
    <name evidence="6" type="ORF">JZ00_09670</name>
</gene>
<dbReference type="RefSeq" id="WP_039590747.1">
    <property type="nucleotide sequence ID" value="NZ_JQGJ02000003.1"/>
</dbReference>
<evidence type="ECO:0000313" key="7">
    <source>
        <dbReference type="Proteomes" id="UP000030949"/>
    </source>
</evidence>
<organism evidence="6 7">
    <name type="scientific">Pseudomonas frederiksbergensis</name>
    <dbReference type="NCBI Taxonomy" id="104087"/>
    <lineage>
        <taxon>Bacteria</taxon>
        <taxon>Pseudomonadati</taxon>
        <taxon>Pseudomonadota</taxon>
        <taxon>Gammaproteobacteria</taxon>
        <taxon>Pseudomonadales</taxon>
        <taxon>Pseudomonadaceae</taxon>
        <taxon>Pseudomonas</taxon>
    </lineage>
</organism>
<reference evidence="7" key="1">
    <citation type="submission" date="2015-03" db="EMBL/GenBank/DDBJ databases">
        <title>Pseudomonas frederiksbergensis hydrocarbon degrader.</title>
        <authorList>
            <person name="Brown L.M."/>
            <person name="Ruiz O.N."/>
            <person name="Mueller S."/>
            <person name="Gunasekera T.S."/>
        </authorList>
    </citation>
    <scope>NUCLEOTIDE SEQUENCE [LARGE SCALE GENOMIC DNA]</scope>
    <source>
        <strain evidence="7">SI8</strain>
    </source>
</reference>
<feature type="transmembrane region" description="Helical" evidence="5">
    <location>
        <begin position="170"/>
        <end position="195"/>
    </location>
</feature>
<comment type="caution">
    <text evidence="6">The sequence shown here is derived from an EMBL/GenBank/DDBJ whole genome shotgun (WGS) entry which is preliminary data.</text>
</comment>
<evidence type="ECO:0000256" key="3">
    <source>
        <dbReference type="ARBA" id="ARBA00022989"/>
    </source>
</evidence>
<keyword evidence="3 5" id="KW-1133">Transmembrane helix</keyword>
<dbReference type="AlphaFoldDB" id="A0A0B1Z7G9"/>
<feature type="transmembrane region" description="Helical" evidence="5">
    <location>
        <begin position="244"/>
        <end position="261"/>
    </location>
</feature>
<dbReference type="GO" id="GO:0030255">
    <property type="term" value="P:protein secretion by the type IV secretion system"/>
    <property type="evidence" value="ECO:0007669"/>
    <property type="project" value="InterPro"/>
</dbReference>
<evidence type="ECO:0000256" key="1">
    <source>
        <dbReference type="ARBA" id="ARBA00004141"/>
    </source>
</evidence>
<dbReference type="InterPro" id="IPR007688">
    <property type="entry name" value="Conjugal_tfr_TrbL/VirB6"/>
</dbReference>
<proteinExistence type="predicted"/>
<evidence type="ECO:0000256" key="5">
    <source>
        <dbReference type="SAM" id="Phobius"/>
    </source>
</evidence>
<sequence>MEWTVFQWIGGSLDAMLNTFVSQTASNVILGFQLTILTCVTLYITLTGYAISSGAMEAPFPTFLKQCIKISIIAAFCMTVDSYTATAVSAIHGLESGLADIVSTSNAHSTNIYQVLDESTNKGLNVAYDMLGKAAKREFYELGQMFWDALNALLMAVAVFLIHLPAAATIILAKLGLGVLLGIGPIFIAALMFPVTAQWFDRWFQQVLSFALEIAIAMVVVTVGVTLFKHLFDQVIVVGDDNPITSFFQILATALLIFFALKKTSGLGSSLAGGISFGAVTFRNMADAVGNVVNPKTTRRDMQSGMMVTAGRTNHMVAGNTVWNPAYRQHVLQNLGKNWGPATGGSVKGN</sequence>
<feature type="transmembrane region" description="Helical" evidence="5">
    <location>
        <begin position="28"/>
        <end position="51"/>
    </location>
</feature>
<name>A0A0B1Z7G9_9PSED</name>
<dbReference type="GO" id="GO:0016020">
    <property type="term" value="C:membrane"/>
    <property type="evidence" value="ECO:0007669"/>
    <property type="project" value="UniProtKB-SubCell"/>
</dbReference>
<accession>A0A0B1Z7G9</accession>
<evidence type="ECO:0000313" key="6">
    <source>
        <dbReference type="EMBL" id="KHK65303.1"/>
    </source>
</evidence>
<dbReference type="Proteomes" id="UP000030949">
    <property type="component" value="Unassembled WGS sequence"/>
</dbReference>
<keyword evidence="4 5" id="KW-0472">Membrane</keyword>
<feature type="transmembrane region" description="Helical" evidence="5">
    <location>
        <begin position="145"/>
        <end position="164"/>
    </location>
</feature>
<dbReference type="OrthoDB" id="9077370at2"/>
<protein>
    <submittedName>
        <fullName evidence="6">Membrane protein</fullName>
    </submittedName>
</protein>
<comment type="subcellular location">
    <subcellularLocation>
        <location evidence="1">Membrane</location>
        <topology evidence="1">Multi-pass membrane protein</topology>
    </subcellularLocation>
</comment>
<evidence type="ECO:0000256" key="4">
    <source>
        <dbReference type="ARBA" id="ARBA00023136"/>
    </source>
</evidence>
<dbReference type="Pfam" id="PF04610">
    <property type="entry name" value="TrbL"/>
    <property type="match status" value="1"/>
</dbReference>
<evidence type="ECO:0000256" key="2">
    <source>
        <dbReference type="ARBA" id="ARBA00022692"/>
    </source>
</evidence>
<keyword evidence="2 5" id="KW-0812">Transmembrane</keyword>
<feature type="transmembrane region" description="Helical" evidence="5">
    <location>
        <begin position="207"/>
        <end position="232"/>
    </location>
</feature>
<dbReference type="EMBL" id="JQGJ01000004">
    <property type="protein sequence ID" value="KHK65303.1"/>
    <property type="molecule type" value="Genomic_DNA"/>
</dbReference>